<dbReference type="GeneID" id="28378522"/>
<feature type="transmembrane region" description="Helical" evidence="1">
    <location>
        <begin position="48"/>
        <end position="72"/>
    </location>
</feature>
<protein>
    <submittedName>
        <fullName evidence="2">Uncharacterized protein</fullName>
    </submittedName>
</protein>
<organism evidence="2 3">
    <name type="scientific">Gordonia phage Smoothie</name>
    <dbReference type="NCBI Taxonomy" id="1838078"/>
    <lineage>
        <taxon>Viruses</taxon>
        <taxon>Duplodnaviria</taxon>
        <taxon>Heunggongvirae</taxon>
        <taxon>Uroviricota</taxon>
        <taxon>Caudoviricetes</taxon>
        <taxon>Smoothievirus</taxon>
        <taxon>Smoothievirus smoothie</taxon>
    </lineage>
</organism>
<dbReference type="EMBL" id="KU998244">
    <property type="protein sequence ID" value="ANA86219.1"/>
    <property type="molecule type" value="Genomic_DNA"/>
</dbReference>
<evidence type="ECO:0000313" key="3">
    <source>
        <dbReference type="Proteomes" id="UP000201458"/>
    </source>
</evidence>
<reference evidence="2 3" key="1">
    <citation type="submission" date="2016-03" db="EMBL/GenBank/DDBJ databases">
        <authorList>
            <person name="Montgomery M.T."/>
            <person name="Guerrero C.A."/>
            <person name="Mavrich T.N."/>
            <person name="Pope W.H."/>
            <person name="Garlena R.A."/>
            <person name="Russell D.A."/>
            <person name="Jacobs-Sera D."/>
            <person name="Hendrix R.W."/>
            <person name="Hatfull G.F."/>
        </authorList>
    </citation>
    <scope>NUCLEOTIDE SEQUENCE [LARGE SCALE GENOMIC DNA]</scope>
</reference>
<dbReference type="KEGG" id="vg:28378522"/>
<name>A0A160DEH6_9CAUD</name>
<keyword evidence="1" id="KW-0812">Transmembrane</keyword>
<evidence type="ECO:0000313" key="2">
    <source>
        <dbReference type="EMBL" id="ANA86219.1"/>
    </source>
</evidence>
<dbReference type="Proteomes" id="UP000201458">
    <property type="component" value="Segment"/>
</dbReference>
<keyword evidence="1" id="KW-0472">Membrane</keyword>
<proteinExistence type="predicted"/>
<sequence>MTTQQKPAGPHSISSGALPVLWCDLNNASMQRVDRQTRQLEIRIPRRVVYCLTGVVVVAAVAGLVGLVFNVVGDDESRVQPPAYVADCGQNCSEIYVRLQDACTGAISDCVDDAAWMESRTRSIRTPYGILGDRPTDAWTKFRVACGREGAEWESGSHSIPKVSGTGDCRWIADTAIRLTELNLEGMQLKEGSGHG</sequence>
<keyword evidence="1" id="KW-1133">Transmembrane helix</keyword>
<accession>A0A160DEH6</accession>
<keyword evidence="3" id="KW-1185">Reference proteome</keyword>
<evidence type="ECO:0000256" key="1">
    <source>
        <dbReference type="SAM" id="Phobius"/>
    </source>
</evidence>
<gene>
    <name evidence="2" type="primary">63</name>
    <name evidence="2" type="ORF">PBI_SMOOTHIE_63</name>
</gene>
<dbReference type="RefSeq" id="YP_009269176.1">
    <property type="nucleotide sequence ID" value="NC_030696.1"/>
</dbReference>